<dbReference type="GO" id="GO:0022857">
    <property type="term" value="F:transmembrane transporter activity"/>
    <property type="evidence" value="ECO:0007669"/>
    <property type="project" value="InterPro"/>
</dbReference>
<sequence length="399" mass="42203">MLSTFGDTAMLLVAGIWVKQLTGSDSLAALVQVCVWGPTLFGPLLGRLVDRFPRRAFLVALNLVMAALLPALFLVREERQVWVVFAVMVLYGANYVLSGAAEPALLSLLVPAEALGGLHGVRMAVAESCKLLAPAVGAGLFAWQGAPPVVALDAATFVAAAVLLTRVRVVEPPRKPEDGAEREWWRRNRPGRRPPRATARLGDDPVLRRVVPAAAVALVGCWLRQPMLFAVVDEGLGRPATFLGVLTTLQGAGSVAAGLSTGWATRRWGEVRTVVLGMLVASVGVLLSLPPWTPAVALSSLLWGFGVPWILAGALTLVQVRTAPAVQGRMVATATSLLYGSNGPVMVLATVLLARTHHAPPLAVTGLLGLAATAWVFPLARRRGRRERTGRQAASPVVE</sequence>
<feature type="compositionally biased region" description="Basic and acidic residues" evidence="6">
    <location>
        <begin position="174"/>
        <end position="186"/>
    </location>
</feature>
<organism evidence="8 9">
    <name type="scientific">Allostreptomyces psammosilenae</name>
    <dbReference type="NCBI Taxonomy" id="1892865"/>
    <lineage>
        <taxon>Bacteria</taxon>
        <taxon>Bacillati</taxon>
        <taxon>Actinomycetota</taxon>
        <taxon>Actinomycetes</taxon>
        <taxon>Kitasatosporales</taxon>
        <taxon>Streptomycetaceae</taxon>
        <taxon>Allostreptomyces</taxon>
    </lineage>
</organism>
<dbReference type="Gene3D" id="1.20.1250.20">
    <property type="entry name" value="MFS general substrate transporter like domains"/>
    <property type="match status" value="1"/>
</dbReference>
<keyword evidence="5 7" id="KW-0472">Membrane</keyword>
<keyword evidence="4 7" id="KW-1133">Transmembrane helix</keyword>
<keyword evidence="2" id="KW-1003">Cell membrane</keyword>
<proteinExistence type="predicted"/>
<evidence type="ECO:0000313" key="9">
    <source>
        <dbReference type="Proteomes" id="UP000567795"/>
    </source>
</evidence>
<keyword evidence="3 7" id="KW-0812">Transmembrane</keyword>
<feature type="transmembrane region" description="Helical" evidence="7">
    <location>
        <begin position="271"/>
        <end position="289"/>
    </location>
</feature>
<feature type="transmembrane region" description="Helical" evidence="7">
    <location>
        <begin position="27"/>
        <end position="45"/>
    </location>
</feature>
<evidence type="ECO:0000256" key="1">
    <source>
        <dbReference type="ARBA" id="ARBA00004651"/>
    </source>
</evidence>
<evidence type="ECO:0000256" key="7">
    <source>
        <dbReference type="SAM" id="Phobius"/>
    </source>
</evidence>
<dbReference type="GO" id="GO:0005886">
    <property type="term" value="C:plasma membrane"/>
    <property type="evidence" value="ECO:0007669"/>
    <property type="project" value="UniProtKB-SubCell"/>
</dbReference>
<evidence type="ECO:0000256" key="2">
    <source>
        <dbReference type="ARBA" id="ARBA00022475"/>
    </source>
</evidence>
<dbReference type="PANTHER" id="PTHR23513">
    <property type="entry name" value="INTEGRAL MEMBRANE EFFLUX PROTEIN-RELATED"/>
    <property type="match status" value="1"/>
</dbReference>
<dbReference type="PANTHER" id="PTHR23513:SF6">
    <property type="entry name" value="MAJOR FACILITATOR SUPERFAMILY ASSOCIATED DOMAIN-CONTAINING PROTEIN"/>
    <property type="match status" value="1"/>
</dbReference>
<feature type="transmembrane region" description="Helical" evidence="7">
    <location>
        <begin position="359"/>
        <end position="380"/>
    </location>
</feature>
<feature type="transmembrane region" description="Helical" evidence="7">
    <location>
        <begin position="104"/>
        <end position="125"/>
    </location>
</feature>
<reference evidence="8 9" key="1">
    <citation type="submission" date="2020-07" db="EMBL/GenBank/DDBJ databases">
        <title>Sequencing the genomes of 1000 actinobacteria strains.</title>
        <authorList>
            <person name="Klenk H.-P."/>
        </authorList>
    </citation>
    <scope>NUCLEOTIDE SEQUENCE [LARGE SCALE GENOMIC DNA]</scope>
    <source>
        <strain evidence="8 9">DSM 42178</strain>
    </source>
</reference>
<evidence type="ECO:0000313" key="8">
    <source>
        <dbReference type="EMBL" id="NYI03540.1"/>
    </source>
</evidence>
<gene>
    <name evidence="8" type="ORF">FHU37_000483</name>
</gene>
<evidence type="ECO:0000256" key="6">
    <source>
        <dbReference type="SAM" id="MobiDB-lite"/>
    </source>
</evidence>
<feature type="region of interest" description="Disordered" evidence="6">
    <location>
        <begin position="174"/>
        <end position="199"/>
    </location>
</feature>
<feature type="transmembrane region" description="Helical" evidence="7">
    <location>
        <begin position="295"/>
        <end position="318"/>
    </location>
</feature>
<dbReference type="Proteomes" id="UP000567795">
    <property type="component" value="Unassembled WGS sequence"/>
</dbReference>
<dbReference type="SUPFAM" id="SSF103473">
    <property type="entry name" value="MFS general substrate transporter"/>
    <property type="match status" value="1"/>
</dbReference>
<evidence type="ECO:0000256" key="3">
    <source>
        <dbReference type="ARBA" id="ARBA00022692"/>
    </source>
</evidence>
<keyword evidence="9" id="KW-1185">Reference proteome</keyword>
<name>A0A852ZQI9_9ACTN</name>
<dbReference type="InterPro" id="IPR011701">
    <property type="entry name" value="MFS"/>
</dbReference>
<dbReference type="Pfam" id="PF07690">
    <property type="entry name" value="MFS_1"/>
    <property type="match status" value="1"/>
</dbReference>
<accession>A0A852ZQI9</accession>
<feature type="transmembrane region" description="Helical" evidence="7">
    <location>
        <begin position="145"/>
        <end position="165"/>
    </location>
</feature>
<dbReference type="RefSeq" id="WP_179812575.1">
    <property type="nucleotide sequence ID" value="NZ_JACBZD010000001.1"/>
</dbReference>
<feature type="transmembrane region" description="Helical" evidence="7">
    <location>
        <begin position="330"/>
        <end position="353"/>
    </location>
</feature>
<dbReference type="InterPro" id="IPR036259">
    <property type="entry name" value="MFS_trans_sf"/>
</dbReference>
<dbReference type="CDD" id="cd06173">
    <property type="entry name" value="MFS_MefA_like"/>
    <property type="match status" value="1"/>
</dbReference>
<comment type="subcellular location">
    <subcellularLocation>
        <location evidence="1">Cell membrane</location>
        <topology evidence="1">Multi-pass membrane protein</topology>
    </subcellularLocation>
</comment>
<feature type="transmembrane region" description="Helical" evidence="7">
    <location>
        <begin position="81"/>
        <end position="97"/>
    </location>
</feature>
<comment type="caution">
    <text evidence="8">The sequence shown here is derived from an EMBL/GenBank/DDBJ whole genome shotgun (WGS) entry which is preliminary data.</text>
</comment>
<dbReference type="AlphaFoldDB" id="A0A852ZQI9"/>
<dbReference type="EMBL" id="JACBZD010000001">
    <property type="protein sequence ID" value="NYI03540.1"/>
    <property type="molecule type" value="Genomic_DNA"/>
</dbReference>
<evidence type="ECO:0000256" key="4">
    <source>
        <dbReference type="ARBA" id="ARBA00022989"/>
    </source>
</evidence>
<evidence type="ECO:0000256" key="5">
    <source>
        <dbReference type="ARBA" id="ARBA00023136"/>
    </source>
</evidence>
<feature type="transmembrane region" description="Helical" evidence="7">
    <location>
        <begin position="57"/>
        <end position="75"/>
    </location>
</feature>
<protein>
    <submittedName>
        <fullName evidence="8">Putative MFS family arabinose efflux permease</fullName>
    </submittedName>
</protein>